<dbReference type="RefSeq" id="WP_115934870.1">
    <property type="nucleotide sequence ID" value="NZ_QRDW01000001.1"/>
</dbReference>
<dbReference type="Gene3D" id="3.90.76.10">
    <property type="entry name" value="Dipeptide-binding Protein, Domain 1"/>
    <property type="match status" value="1"/>
</dbReference>
<keyword evidence="7" id="KW-1185">Reference proteome</keyword>
<dbReference type="EMBL" id="QRDW01000001">
    <property type="protein sequence ID" value="RED53756.1"/>
    <property type="molecule type" value="Genomic_DNA"/>
</dbReference>
<feature type="chain" id="PRO_5017540823" evidence="4">
    <location>
        <begin position="29"/>
        <end position="567"/>
    </location>
</feature>
<dbReference type="InterPro" id="IPR000914">
    <property type="entry name" value="SBP_5_dom"/>
</dbReference>
<keyword evidence="3 4" id="KW-0732">Signal</keyword>
<evidence type="ECO:0000256" key="2">
    <source>
        <dbReference type="ARBA" id="ARBA00005695"/>
    </source>
</evidence>
<evidence type="ECO:0000313" key="6">
    <source>
        <dbReference type="EMBL" id="RED53756.1"/>
    </source>
</evidence>
<dbReference type="PANTHER" id="PTHR30290:SF38">
    <property type="entry name" value="D,D-DIPEPTIDE-BINDING PERIPLASMIC PROTEIN DDPA-RELATED"/>
    <property type="match status" value="1"/>
</dbReference>
<gene>
    <name evidence="6" type="ORF">DFP90_101555</name>
</gene>
<dbReference type="SUPFAM" id="SSF53850">
    <property type="entry name" value="Periplasmic binding protein-like II"/>
    <property type="match status" value="1"/>
</dbReference>
<dbReference type="Gene3D" id="3.10.105.10">
    <property type="entry name" value="Dipeptide-binding Protein, Domain 3"/>
    <property type="match status" value="1"/>
</dbReference>
<name>A0A3D9HXX8_9PROT</name>
<proteinExistence type="inferred from homology"/>
<comment type="caution">
    <text evidence="6">The sequence shown here is derived from an EMBL/GenBank/DDBJ whole genome shotgun (WGS) entry which is preliminary data.</text>
</comment>
<dbReference type="Proteomes" id="UP000256845">
    <property type="component" value="Unassembled WGS sequence"/>
</dbReference>
<accession>A0A3D9HXX8</accession>
<dbReference type="InterPro" id="IPR039424">
    <property type="entry name" value="SBP_5"/>
</dbReference>
<dbReference type="Pfam" id="PF00496">
    <property type="entry name" value="SBP_bac_5"/>
    <property type="match status" value="1"/>
</dbReference>
<comment type="similarity">
    <text evidence="2">Belongs to the bacterial solute-binding protein 5 family.</text>
</comment>
<dbReference type="AlphaFoldDB" id="A0A3D9HXX8"/>
<feature type="domain" description="Solute-binding protein family 5" evidence="5">
    <location>
        <begin position="90"/>
        <end position="467"/>
    </location>
</feature>
<feature type="signal peptide" evidence="4">
    <location>
        <begin position="1"/>
        <end position="28"/>
    </location>
</feature>
<dbReference type="PANTHER" id="PTHR30290">
    <property type="entry name" value="PERIPLASMIC BINDING COMPONENT OF ABC TRANSPORTER"/>
    <property type="match status" value="1"/>
</dbReference>
<organism evidence="6 7">
    <name type="scientific">Aestuariispira insulae</name>
    <dbReference type="NCBI Taxonomy" id="1461337"/>
    <lineage>
        <taxon>Bacteria</taxon>
        <taxon>Pseudomonadati</taxon>
        <taxon>Pseudomonadota</taxon>
        <taxon>Alphaproteobacteria</taxon>
        <taxon>Rhodospirillales</taxon>
        <taxon>Kiloniellaceae</taxon>
        <taxon>Aestuariispira</taxon>
    </lineage>
</organism>
<dbReference type="InterPro" id="IPR023765">
    <property type="entry name" value="SBP_5_CS"/>
</dbReference>
<dbReference type="InterPro" id="IPR030678">
    <property type="entry name" value="Peptide/Ni-bd"/>
</dbReference>
<dbReference type="Gene3D" id="3.40.190.10">
    <property type="entry name" value="Periplasmic binding protein-like II"/>
    <property type="match status" value="1"/>
</dbReference>
<evidence type="ECO:0000256" key="1">
    <source>
        <dbReference type="ARBA" id="ARBA00004418"/>
    </source>
</evidence>
<evidence type="ECO:0000256" key="4">
    <source>
        <dbReference type="SAM" id="SignalP"/>
    </source>
</evidence>
<comment type="subcellular location">
    <subcellularLocation>
        <location evidence="1">Periplasm</location>
    </subcellularLocation>
</comment>
<evidence type="ECO:0000259" key="5">
    <source>
        <dbReference type="Pfam" id="PF00496"/>
    </source>
</evidence>
<dbReference type="GO" id="GO:0042938">
    <property type="term" value="P:dipeptide transport"/>
    <property type="evidence" value="ECO:0007669"/>
    <property type="project" value="TreeGrafter"/>
</dbReference>
<evidence type="ECO:0000313" key="7">
    <source>
        <dbReference type="Proteomes" id="UP000256845"/>
    </source>
</evidence>
<dbReference type="GO" id="GO:0043190">
    <property type="term" value="C:ATP-binding cassette (ABC) transporter complex"/>
    <property type="evidence" value="ECO:0007669"/>
    <property type="project" value="InterPro"/>
</dbReference>
<protein>
    <submittedName>
        <fullName evidence="6">Peptide/nickel transport system substrate-binding protein</fullName>
    </submittedName>
</protein>
<evidence type="ECO:0000256" key="3">
    <source>
        <dbReference type="ARBA" id="ARBA00022729"/>
    </source>
</evidence>
<dbReference type="PIRSF" id="PIRSF002741">
    <property type="entry name" value="MppA"/>
    <property type="match status" value="1"/>
</dbReference>
<dbReference type="GO" id="GO:1904680">
    <property type="term" value="F:peptide transmembrane transporter activity"/>
    <property type="evidence" value="ECO:0007669"/>
    <property type="project" value="TreeGrafter"/>
</dbReference>
<dbReference type="OrthoDB" id="9803988at2"/>
<sequence length="567" mass="63665">MTNRKTPFKQKWSGVALAALGTALVSLASTMPAKADTDGKVTLTAVAQLTQSFVRNFNPFNETTRLHSTRHFIYEPLAIFNEMKDGQPEFRLAESFQYSDDLSSVTFKLREGVKWSDGEDFNADDVLYTFRLVRENKALDLRSIWEVISEVRKIDDHTVEFTLAAPDTTAAIELVRVYIVPEHVWSKVDDPVSFANENPVGTGPMTQVDRFTEQVYVQCANPHYWDKANLEIDCMRFPQLATNDQLLAAAKKGDLDWFGAFIPDIEKTFVDADPAHHKYWFPAGPTVALNINFQSPNDNNRKAFSNVNFRRAVSMSMDRQAMVDIAGYGYPSPNEYASGVGRAFDSWASQDVEQKFGKFARYNPADARKLLAAGGFKDADGDGFIDNPDGSPITFDIIVPNGWTDWVNTCQLAAEGLNAIGINAKISTPDASVWRQKLINGEYDIGINAYFAGVTPYRQFNTAFHSSYTGKSRFAATRFMNDSLDKALDQYKLTANRDEQRKALHQVQAIVAENQAYVPLFNNPTWYEYNSQRFDGWFSADNPAAKPEVFAGNPSRLLHLLSLKPRS</sequence>
<dbReference type="CDD" id="cd08509">
    <property type="entry name" value="PBP2_TmCBP_oligosaccharides_like"/>
    <property type="match status" value="1"/>
</dbReference>
<dbReference type="PROSITE" id="PS01040">
    <property type="entry name" value="SBP_BACTERIAL_5"/>
    <property type="match status" value="1"/>
</dbReference>
<reference evidence="6 7" key="1">
    <citation type="submission" date="2018-07" db="EMBL/GenBank/DDBJ databases">
        <title>Genomic Encyclopedia of Type Strains, Phase III (KMG-III): the genomes of soil and plant-associated and newly described type strains.</title>
        <authorList>
            <person name="Whitman W."/>
        </authorList>
    </citation>
    <scope>NUCLEOTIDE SEQUENCE [LARGE SCALE GENOMIC DNA]</scope>
    <source>
        <strain evidence="6 7">CECT 8488</strain>
    </source>
</reference>
<dbReference type="GO" id="GO:0030288">
    <property type="term" value="C:outer membrane-bounded periplasmic space"/>
    <property type="evidence" value="ECO:0007669"/>
    <property type="project" value="TreeGrafter"/>
</dbReference>